<sequence length="152" mass="17956">PTQDVSAEFEILKTSAPDEIKEFVSYFEDNYIGSIARNNRRKPPRFPLSMWNCFERLENDLPKTNNPVEGWNNAMNQFVGVAHPVIYKIIQDIKKEQHSTQILIEKFESGSLKLSRRAKYEKIDQKLQHLVTQYNIMSKAEYFKHLRILFSF</sequence>
<accession>A0A8S2W6U6</accession>
<dbReference type="Proteomes" id="UP000677228">
    <property type="component" value="Unassembled WGS sequence"/>
</dbReference>
<evidence type="ECO:0000313" key="2">
    <source>
        <dbReference type="EMBL" id="CAF4436949.1"/>
    </source>
</evidence>
<dbReference type="Proteomes" id="UP000682733">
    <property type="component" value="Unassembled WGS sequence"/>
</dbReference>
<evidence type="ECO:0000313" key="3">
    <source>
        <dbReference type="Proteomes" id="UP000682733"/>
    </source>
</evidence>
<dbReference type="EMBL" id="CAJNOK010055252">
    <property type="protein sequence ID" value="CAF1618832.1"/>
    <property type="molecule type" value="Genomic_DNA"/>
</dbReference>
<dbReference type="AlphaFoldDB" id="A0A8S2W6U6"/>
<reference evidence="2" key="1">
    <citation type="submission" date="2021-02" db="EMBL/GenBank/DDBJ databases">
        <authorList>
            <person name="Nowell W R."/>
        </authorList>
    </citation>
    <scope>NUCLEOTIDE SEQUENCE</scope>
</reference>
<evidence type="ECO:0000313" key="1">
    <source>
        <dbReference type="EMBL" id="CAF1618832.1"/>
    </source>
</evidence>
<comment type="caution">
    <text evidence="2">The sequence shown here is derived from an EMBL/GenBank/DDBJ whole genome shotgun (WGS) entry which is preliminary data.</text>
</comment>
<organism evidence="2 3">
    <name type="scientific">Didymodactylos carnosus</name>
    <dbReference type="NCBI Taxonomy" id="1234261"/>
    <lineage>
        <taxon>Eukaryota</taxon>
        <taxon>Metazoa</taxon>
        <taxon>Spiralia</taxon>
        <taxon>Gnathifera</taxon>
        <taxon>Rotifera</taxon>
        <taxon>Eurotatoria</taxon>
        <taxon>Bdelloidea</taxon>
        <taxon>Philodinida</taxon>
        <taxon>Philodinidae</taxon>
        <taxon>Didymodactylos</taxon>
    </lineage>
</organism>
<proteinExistence type="predicted"/>
<gene>
    <name evidence="1" type="ORF">OVA965_LOCUS43071</name>
    <name evidence="2" type="ORF">TMI583_LOCUS45192</name>
</gene>
<name>A0A8S2W6U6_9BILA</name>
<feature type="non-terminal residue" evidence="2">
    <location>
        <position position="1"/>
    </location>
</feature>
<dbReference type="EMBL" id="CAJOBA010079955">
    <property type="protein sequence ID" value="CAF4436949.1"/>
    <property type="molecule type" value="Genomic_DNA"/>
</dbReference>
<protein>
    <submittedName>
        <fullName evidence="2">Uncharacterized protein</fullName>
    </submittedName>
</protein>